<dbReference type="Proteomes" id="UP000607653">
    <property type="component" value="Unassembled WGS sequence"/>
</dbReference>
<dbReference type="AlphaFoldDB" id="A0A822XVG5"/>
<protein>
    <submittedName>
        <fullName evidence="1">Uncharacterized protein</fullName>
    </submittedName>
</protein>
<gene>
    <name evidence="1" type="ORF">HUJ06_025206</name>
</gene>
<accession>A0A822XVG5</accession>
<sequence>MDLLKLPCSRYYLISRPSLLLSPSLQSTLSFRSNKPLFLLRRSRRFNTPVRSISYLPTIFASLPTLDLTEDNVRQVLIDARSEATILNRTFILFFSCILLLKKQKRKPKKY</sequence>
<dbReference type="EMBL" id="DUZY01000001">
    <property type="protein sequence ID" value="DAD23743.1"/>
    <property type="molecule type" value="Genomic_DNA"/>
</dbReference>
<keyword evidence="2" id="KW-1185">Reference proteome</keyword>
<organism evidence="1 2">
    <name type="scientific">Nelumbo nucifera</name>
    <name type="common">Sacred lotus</name>
    <dbReference type="NCBI Taxonomy" id="4432"/>
    <lineage>
        <taxon>Eukaryota</taxon>
        <taxon>Viridiplantae</taxon>
        <taxon>Streptophyta</taxon>
        <taxon>Embryophyta</taxon>
        <taxon>Tracheophyta</taxon>
        <taxon>Spermatophyta</taxon>
        <taxon>Magnoliopsida</taxon>
        <taxon>Proteales</taxon>
        <taxon>Nelumbonaceae</taxon>
        <taxon>Nelumbo</taxon>
    </lineage>
</organism>
<name>A0A822XVG5_NELNU</name>
<proteinExistence type="predicted"/>
<reference evidence="1 2" key="1">
    <citation type="journal article" date="2020" name="Mol. Biol. Evol.">
        <title>Distinct Expression and Methylation Patterns for Genes with Different Fates following a Single Whole-Genome Duplication in Flowering Plants.</title>
        <authorList>
            <person name="Shi T."/>
            <person name="Rahmani R.S."/>
            <person name="Gugger P.F."/>
            <person name="Wang M."/>
            <person name="Li H."/>
            <person name="Zhang Y."/>
            <person name="Li Z."/>
            <person name="Wang Q."/>
            <person name="Van de Peer Y."/>
            <person name="Marchal K."/>
            <person name="Chen J."/>
        </authorList>
    </citation>
    <scope>NUCLEOTIDE SEQUENCE [LARGE SCALE GENOMIC DNA]</scope>
    <source>
        <tissue evidence="1">Leaf</tissue>
    </source>
</reference>
<evidence type="ECO:0000313" key="1">
    <source>
        <dbReference type="EMBL" id="DAD23743.1"/>
    </source>
</evidence>
<evidence type="ECO:0000313" key="2">
    <source>
        <dbReference type="Proteomes" id="UP000607653"/>
    </source>
</evidence>
<comment type="caution">
    <text evidence="1">The sequence shown here is derived from an EMBL/GenBank/DDBJ whole genome shotgun (WGS) entry which is preliminary data.</text>
</comment>